<evidence type="ECO:0000256" key="1">
    <source>
        <dbReference type="SAM" id="Phobius"/>
    </source>
</evidence>
<feature type="transmembrane region" description="Helical" evidence="1">
    <location>
        <begin position="46"/>
        <end position="68"/>
    </location>
</feature>
<proteinExistence type="predicted"/>
<reference evidence="2" key="2">
    <citation type="submission" date="2024-06" db="EMBL/GenBank/DDBJ databases">
        <authorList>
            <person name="Petrova K.O."/>
            <person name="Toshchakov S.V."/>
            <person name="Boltjanskaja Y.V."/>
            <person name="Kevbrin V."/>
        </authorList>
    </citation>
    <scope>NUCLEOTIDE SEQUENCE</scope>
    <source>
        <strain evidence="2">Z-910T</strain>
    </source>
</reference>
<evidence type="ECO:0008006" key="3">
    <source>
        <dbReference type="Google" id="ProtNLM"/>
    </source>
</evidence>
<name>A0AAU7VMD4_9FIRM</name>
<accession>A0AAU7VMD4</accession>
<dbReference type="EMBL" id="CP158367">
    <property type="protein sequence ID" value="XBX75228.1"/>
    <property type="molecule type" value="Genomic_DNA"/>
</dbReference>
<gene>
    <name evidence="2" type="ORF">PRVXT_000338</name>
</gene>
<keyword evidence="1" id="KW-0812">Transmembrane</keyword>
<keyword evidence="1" id="KW-0472">Membrane</keyword>
<evidence type="ECO:0000313" key="2">
    <source>
        <dbReference type="EMBL" id="XBX75228.1"/>
    </source>
</evidence>
<reference evidence="2" key="1">
    <citation type="journal article" date="2013" name="Extremophiles">
        <title>Proteinivorax tanatarense gen. nov., sp. nov., an anaerobic, haloalkaliphilic, proteolytic bacterium isolated from a decaying algal bloom, and proposal of Proteinivoraceae fam. nov.</title>
        <authorList>
            <person name="Kevbrin V."/>
            <person name="Boltyanskaya Y."/>
            <person name="Zhilina T."/>
            <person name="Kolganova T."/>
            <person name="Lavrentjeva E."/>
            <person name="Kuznetsov B."/>
        </authorList>
    </citation>
    <scope>NUCLEOTIDE SEQUENCE</scope>
    <source>
        <strain evidence="2">Z-910T</strain>
    </source>
</reference>
<sequence>MSNKKVRRWFQNALGFLLVIGLIVVFIYLLVLIWSSFKGLQKEVAAAIVAAVATILVSVFSIVIAKLFERKRAIEQELREKKIPMYEEFIKFWFKVLMSEKTEAKQLSEKNMVVFFSEFTEKLMVWGSDEVVKKWSNYRRLYVSDKLKSDSVNAMFEFERLLMAIRKDMGHKNKDIKKGELLGLFINDIDKYVEKPHKIRRGNEQGVTGK</sequence>
<dbReference type="AlphaFoldDB" id="A0AAU7VMD4"/>
<feature type="transmembrane region" description="Helical" evidence="1">
    <location>
        <begin position="12"/>
        <end position="34"/>
    </location>
</feature>
<keyword evidence="1" id="KW-1133">Transmembrane helix</keyword>
<dbReference type="RefSeq" id="WP_350343973.1">
    <property type="nucleotide sequence ID" value="NZ_CP158367.1"/>
</dbReference>
<organism evidence="2">
    <name type="scientific">Proteinivorax tanatarense</name>
    <dbReference type="NCBI Taxonomy" id="1260629"/>
    <lineage>
        <taxon>Bacteria</taxon>
        <taxon>Bacillati</taxon>
        <taxon>Bacillota</taxon>
        <taxon>Clostridia</taxon>
        <taxon>Eubacteriales</taxon>
        <taxon>Proteinivoracaceae</taxon>
        <taxon>Proteinivorax</taxon>
    </lineage>
</organism>
<protein>
    <recommendedName>
        <fullName evidence="3">Phage abortive infection protein</fullName>
    </recommendedName>
</protein>